<name>A0ACC0X7K3_9ROSI</name>
<gene>
    <name evidence="1" type="ORF">Pint_34189</name>
</gene>
<comment type="caution">
    <text evidence="1">The sequence shown here is derived from an EMBL/GenBank/DDBJ whole genome shotgun (WGS) entry which is preliminary data.</text>
</comment>
<proteinExistence type="predicted"/>
<dbReference type="Proteomes" id="UP001163603">
    <property type="component" value="Chromosome 14"/>
</dbReference>
<organism evidence="1 2">
    <name type="scientific">Pistacia integerrima</name>
    <dbReference type="NCBI Taxonomy" id="434235"/>
    <lineage>
        <taxon>Eukaryota</taxon>
        <taxon>Viridiplantae</taxon>
        <taxon>Streptophyta</taxon>
        <taxon>Embryophyta</taxon>
        <taxon>Tracheophyta</taxon>
        <taxon>Spermatophyta</taxon>
        <taxon>Magnoliopsida</taxon>
        <taxon>eudicotyledons</taxon>
        <taxon>Gunneridae</taxon>
        <taxon>Pentapetalae</taxon>
        <taxon>rosids</taxon>
        <taxon>malvids</taxon>
        <taxon>Sapindales</taxon>
        <taxon>Anacardiaceae</taxon>
        <taxon>Pistacia</taxon>
    </lineage>
</organism>
<evidence type="ECO:0000313" key="1">
    <source>
        <dbReference type="EMBL" id="KAJ0010812.1"/>
    </source>
</evidence>
<dbReference type="EMBL" id="CM047749">
    <property type="protein sequence ID" value="KAJ0010812.1"/>
    <property type="molecule type" value="Genomic_DNA"/>
</dbReference>
<keyword evidence="2" id="KW-1185">Reference proteome</keyword>
<accession>A0ACC0X7K3</accession>
<protein>
    <submittedName>
        <fullName evidence="1">Uncharacterized protein</fullName>
    </submittedName>
</protein>
<reference evidence="2" key="1">
    <citation type="journal article" date="2023" name="G3 (Bethesda)">
        <title>Genome assembly and association tests identify interacting loci associated with vigor, precocity, and sex in interspecific pistachio rootstocks.</title>
        <authorList>
            <person name="Palmer W."/>
            <person name="Jacygrad E."/>
            <person name="Sagayaradj S."/>
            <person name="Cavanaugh K."/>
            <person name="Han R."/>
            <person name="Bertier L."/>
            <person name="Beede B."/>
            <person name="Kafkas S."/>
            <person name="Golino D."/>
            <person name="Preece J."/>
            <person name="Michelmore R."/>
        </authorList>
    </citation>
    <scope>NUCLEOTIDE SEQUENCE [LARGE SCALE GENOMIC DNA]</scope>
</reference>
<sequence>MGEGDEVKSKSKGTPRPKSNPGTPRPVYTTPSPPISAPPSQLHSPSLTRSPLLASPDYIGPSKTPKNSTPRNSTPRIRTPRFITPLSSPIRAALKLTRLDPHDAWLPITESRNGNAYYAAFHTLCAGIGIQALVLPVAFPILGWSWGVISLTLIFIWQLYTLYILVALHESVETGMREKLAKWLVIFPLLYLSAGTCMALVMIGGSTSKIFYETVCGGTCSAGPAPLTPVEWHLVFTGAAVILSQLPNLNSIAGVSLIGAVTAVGYCTSIWVISVTKGRMPGVSYDPIQPPNDTEKIFDILNALGIVAFAFRGHNLTLEIQATMPSDEKHPSTVPMWRGVKFAYLVIAICIFPLAIGGYWAYGQLIPENGGMLTALYAFHRLDTSRFILGLTSLFVIINAVSSFQIYGMPVFDALESVYTRRMKGPCPWFLRSLFRVIFGFFMFFLAVAVPLLGSSVGLVGGVALPVTLAYPCFMWLKIKKPKKDTCMYKLNWLLGLLGLTLSAAVVAGGVYVVITKGFKVNFFHPN</sequence>
<evidence type="ECO:0000313" key="2">
    <source>
        <dbReference type="Proteomes" id="UP001163603"/>
    </source>
</evidence>